<dbReference type="Proteomes" id="UP001166286">
    <property type="component" value="Unassembled WGS sequence"/>
</dbReference>
<evidence type="ECO:0000256" key="3">
    <source>
        <dbReference type="ARBA" id="ARBA00021453"/>
    </source>
</evidence>
<gene>
    <name evidence="13" type="ORF">JMJ35_006739</name>
</gene>
<dbReference type="AlphaFoldDB" id="A0AA39QXR4"/>
<dbReference type="EMBL" id="JAFEKC020000014">
    <property type="protein sequence ID" value="KAK0511187.1"/>
    <property type="molecule type" value="Genomic_DNA"/>
</dbReference>
<comment type="subcellular location">
    <subcellularLocation>
        <location evidence="1">Nucleus</location>
    </subcellularLocation>
</comment>
<evidence type="ECO:0000256" key="8">
    <source>
        <dbReference type="ARBA" id="ARBA00081473"/>
    </source>
</evidence>
<keyword evidence="4" id="KW-0805">Transcription regulation</keyword>
<comment type="similarity">
    <text evidence="2">Belongs to the TFIIF beta subunit family.</text>
</comment>
<dbReference type="GO" id="GO:0006367">
    <property type="term" value="P:transcription initiation at RNA polymerase II promoter"/>
    <property type="evidence" value="ECO:0007669"/>
    <property type="project" value="InterPro"/>
</dbReference>
<dbReference type="GO" id="GO:0003677">
    <property type="term" value="F:DNA binding"/>
    <property type="evidence" value="ECO:0007669"/>
    <property type="project" value="UniProtKB-KW"/>
</dbReference>
<evidence type="ECO:0000313" key="13">
    <source>
        <dbReference type="EMBL" id="KAK0511187.1"/>
    </source>
</evidence>
<dbReference type="InterPro" id="IPR011039">
    <property type="entry name" value="TFIIF_interaction"/>
</dbReference>
<dbReference type="GO" id="GO:0005674">
    <property type="term" value="C:transcription factor TFIIF complex"/>
    <property type="evidence" value="ECO:0007669"/>
    <property type="project" value="InterPro"/>
</dbReference>
<protein>
    <recommendedName>
        <fullName evidence="3">Transcription initiation factor IIF subunit beta</fullName>
    </recommendedName>
    <alternativeName>
        <fullName evidence="9">TFIIF medium subunit</fullName>
    </alternativeName>
    <alternativeName>
        <fullName evidence="8">TFIIF-beta</fullName>
    </alternativeName>
</protein>
<keyword evidence="14" id="KW-1185">Reference proteome</keyword>
<reference evidence="13" key="1">
    <citation type="submission" date="2023-03" db="EMBL/GenBank/DDBJ databases">
        <title>Complete genome of Cladonia borealis.</title>
        <authorList>
            <person name="Park H."/>
        </authorList>
    </citation>
    <scope>NUCLEOTIDE SEQUENCE</scope>
    <source>
        <strain evidence="13">ANT050790</strain>
    </source>
</reference>
<keyword evidence="5" id="KW-0238">DNA-binding</keyword>
<dbReference type="InterPro" id="IPR036388">
    <property type="entry name" value="WH-like_DNA-bd_sf"/>
</dbReference>
<evidence type="ECO:0000256" key="9">
    <source>
        <dbReference type="ARBA" id="ARBA00081863"/>
    </source>
</evidence>
<feature type="region of interest" description="Disordered" evidence="10">
    <location>
        <begin position="1"/>
        <end position="34"/>
    </location>
</feature>
<evidence type="ECO:0000256" key="10">
    <source>
        <dbReference type="SAM" id="MobiDB-lite"/>
    </source>
</evidence>
<feature type="compositionally biased region" description="Basic and acidic residues" evidence="10">
    <location>
        <begin position="355"/>
        <end position="364"/>
    </location>
</feature>
<dbReference type="SUPFAM" id="SSF46785">
    <property type="entry name" value="Winged helix' DNA-binding domain"/>
    <property type="match status" value="1"/>
</dbReference>
<evidence type="ECO:0000313" key="14">
    <source>
        <dbReference type="Proteomes" id="UP001166286"/>
    </source>
</evidence>
<dbReference type="InterPro" id="IPR040504">
    <property type="entry name" value="TFIIF_beta_N"/>
</dbReference>
<evidence type="ECO:0000259" key="12">
    <source>
        <dbReference type="Pfam" id="PF17683"/>
    </source>
</evidence>
<dbReference type="InterPro" id="IPR040450">
    <property type="entry name" value="TFIIF_beta_HTH"/>
</dbReference>
<evidence type="ECO:0000256" key="7">
    <source>
        <dbReference type="ARBA" id="ARBA00023242"/>
    </source>
</evidence>
<dbReference type="InterPro" id="IPR036390">
    <property type="entry name" value="WH_DNA-bd_sf"/>
</dbReference>
<dbReference type="InterPro" id="IPR003196">
    <property type="entry name" value="TFIIF_beta"/>
</dbReference>
<keyword evidence="7" id="KW-0539">Nucleus</keyword>
<dbReference type="SUPFAM" id="SSF50916">
    <property type="entry name" value="Rap30/74 interaction domains"/>
    <property type="match status" value="1"/>
</dbReference>
<proteinExistence type="inferred from homology"/>
<comment type="caution">
    <text evidence="13">The sequence shown here is derived from an EMBL/GenBank/DDBJ whole genome shotgun (WGS) entry which is preliminary data.</text>
</comment>
<feature type="compositionally biased region" description="Basic and acidic residues" evidence="10">
    <location>
        <begin position="335"/>
        <end position="345"/>
    </location>
</feature>
<evidence type="ECO:0000256" key="4">
    <source>
        <dbReference type="ARBA" id="ARBA00023015"/>
    </source>
</evidence>
<evidence type="ECO:0000256" key="6">
    <source>
        <dbReference type="ARBA" id="ARBA00023163"/>
    </source>
</evidence>
<dbReference type="Gene3D" id="1.10.10.10">
    <property type="entry name" value="Winged helix-like DNA-binding domain superfamily/Winged helix DNA-binding domain"/>
    <property type="match status" value="1"/>
</dbReference>
<feature type="domain" description="TFIIF beta subunit N-terminal" evidence="12">
    <location>
        <begin position="49"/>
        <end position="187"/>
    </location>
</feature>
<evidence type="ECO:0000256" key="1">
    <source>
        <dbReference type="ARBA" id="ARBA00004123"/>
    </source>
</evidence>
<evidence type="ECO:0000256" key="5">
    <source>
        <dbReference type="ARBA" id="ARBA00023125"/>
    </source>
</evidence>
<keyword evidence="6" id="KW-0804">Transcription</keyword>
<sequence>MTSIKPEPGQLLESKIKPDPDSIGNSPAPQTDEDIYEDTGDLDFAGSDQGFYLTRLPKFLWDSWSKLDDNQEIQIGTIRVEGGLNDVKRMSLMLLPHIASNLDAKKREVPKEYNLRITDHNPANTFIFTEKDLPGYKKYSHDRAPPRYKDRRRIEKPKKAEAYFRRAIPKQTNLAGQVRTEMNCLPVENQEHQEYLEKLAFETLNKRPKTQFIENPLAASGGSLLNPGVLGPAGNFGSFTTNAVPNKVRKQENKATRMPQDQLLDALFNCFKEFKYWPLSALKSRLNQPESYLKETLEKIAVLIKGGTFNLTYQLRPDSTEGRYLNFDDVKAEAAPDVGSDRGEDLNSNEEDDENVKMEDVFLG</sequence>
<organism evidence="13 14">
    <name type="scientific">Cladonia borealis</name>
    <dbReference type="NCBI Taxonomy" id="184061"/>
    <lineage>
        <taxon>Eukaryota</taxon>
        <taxon>Fungi</taxon>
        <taxon>Dikarya</taxon>
        <taxon>Ascomycota</taxon>
        <taxon>Pezizomycotina</taxon>
        <taxon>Lecanoromycetes</taxon>
        <taxon>OSLEUM clade</taxon>
        <taxon>Lecanoromycetidae</taxon>
        <taxon>Lecanorales</taxon>
        <taxon>Lecanorineae</taxon>
        <taxon>Cladoniaceae</taxon>
        <taxon>Cladonia</taxon>
    </lineage>
</organism>
<dbReference type="FunFam" id="1.10.10.10:FF:000035">
    <property type="entry name" value="General transcription factor IIF subunit 2"/>
    <property type="match status" value="1"/>
</dbReference>
<feature type="region of interest" description="Disordered" evidence="10">
    <location>
        <begin position="335"/>
        <end position="364"/>
    </location>
</feature>
<accession>A0AA39QXR4</accession>
<dbReference type="Pfam" id="PF02270">
    <property type="entry name" value="TFIIF_beta"/>
    <property type="match status" value="1"/>
</dbReference>
<feature type="domain" description="TFIIF beta subunit HTH" evidence="11">
    <location>
        <begin position="256"/>
        <end position="318"/>
    </location>
</feature>
<name>A0AA39QXR4_9LECA</name>
<evidence type="ECO:0000256" key="2">
    <source>
        <dbReference type="ARBA" id="ARBA00009543"/>
    </source>
</evidence>
<dbReference type="Pfam" id="PF17683">
    <property type="entry name" value="TFIIF_beta_N"/>
    <property type="match status" value="1"/>
</dbReference>
<dbReference type="PANTHER" id="PTHR10445">
    <property type="entry name" value="GENERAL TRANSCRIPTION FACTOR IIF SUBUNIT 2"/>
    <property type="match status" value="1"/>
</dbReference>
<dbReference type="CDD" id="cd07980">
    <property type="entry name" value="TFIIF_beta"/>
    <property type="match status" value="1"/>
</dbReference>
<dbReference type="PANTHER" id="PTHR10445:SF0">
    <property type="entry name" value="GENERAL TRANSCRIPTION FACTOR IIF SUBUNIT 2"/>
    <property type="match status" value="1"/>
</dbReference>
<evidence type="ECO:0000259" key="11">
    <source>
        <dbReference type="Pfam" id="PF02270"/>
    </source>
</evidence>